<gene>
    <name evidence="1" type="ORF">DSO57_1013834</name>
</gene>
<dbReference type="Proteomes" id="UP001165960">
    <property type="component" value="Unassembled WGS sequence"/>
</dbReference>
<sequence length="291" mass="32846">MAHSLGLHLTPPKLGQGDARSDLLFLERCLTYRLLVALDSNSTYGLKSHPLTSDETMYCKSLRAVFQSLLHKAFLDTHGEKLNPHFLQAALLDNDTEVIGVISDFLSEDNVVQRQLVKFRSKQPSPSAFTEVCALEESFRRVCVKHLSRIYAIMSRYPPTTPGCDTLAQMASNYIALRLHTWMVVLHSMVTGLTECFHHPPLRPTSALKSALRVMDHYEAFGHHPYFLCGTAFIASALLHLKYFGRSPEATLDLPRRVITRLRQFEHTWPLSKHIQAPILQQASLLGLSLD</sequence>
<name>A0ACC2SIS8_9FUNG</name>
<evidence type="ECO:0000313" key="1">
    <source>
        <dbReference type="EMBL" id="KAJ9062141.1"/>
    </source>
</evidence>
<protein>
    <submittedName>
        <fullName evidence="1">Uncharacterized protein</fullName>
    </submittedName>
</protein>
<reference evidence="1" key="1">
    <citation type="submission" date="2022-04" db="EMBL/GenBank/DDBJ databases">
        <title>Genome of the entomopathogenic fungus Entomophthora muscae.</title>
        <authorList>
            <person name="Elya C."/>
            <person name="Lovett B.R."/>
            <person name="Lee E."/>
            <person name="Macias A.M."/>
            <person name="Hajek A.E."/>
            <person name="De Bivort B.L."/>
            <person name="Kasson M.T."/>
            <person name="De Fine Licht H.H."/>
            <person name="Stajich J.E."/>
        </authorList>
    </citation>
    <scope>NUCLEOTIDE SEQUENCE</scope>
    <source>
        <strain evidence="1">Berkeley</strain>
    </source>
</reference>
<accession>A0ACC2SIS8</accession>
<evidence type="ECO:0000313" key="2">
    <source>
        <dbReference type="Proteomes" id="UP001165960"/>
    </source>
</evidence>
<proteinExistence type="predicted"/>
<comment type="caution">
    <text evidence="1">The sequence shown here is derived from an EMBL/GenBank/DDBJ whole genome shotgun (WGS) entry which is preliminary data.</text>
</comment>
<dbReference type="EMBL" id="QTSX02005022">
    <property type="protein sequence ID" value="KAJ9062141.1"/>
    <property type="molecule type" value="Genomic_DNA"/>
</dbReference>
<organism evidence="1 2">
    <name type="scientific">Entomophthora muscae</name>
    <dbReference type="NCBI Taxonomy" id="34485"/>
    <lineage>
        <taxon>Eukaryota</taxon>
        <taxon>Fungi</taxon>
        <taxon>Fungi incertae sedis</taxon>
        <taxon>Zoopagomycota</taxon>
        <taxon>Entomophthoromycotina</taxon>
        <taxon>Entomophthoromycetes</taxon>
        <taxon>Entomophthorales</taxon>
        <taxon>Entomophthoraceae</taxon>
        <taxon>Entomophthora</taxon>
    </lineage>
</organism>
<keyword evidence="2" id="KW-1185">Reference proteome</keyword>